<dbReference type="Gene3D" id="1.25.40.10">
    <property type="entry name" value="Tetratricopeptide repeat domain"/>
    <property type="match status" value="1"/>
</dbReference>
<feature type="compositionally biased region" description="Acidic residues" evidence="2">
    <location>
        <begin position="212"/>
        <end position="228"/>
    </location>
</feature>
<feature type="compositionally biased region" description="Acidic residues" evidence="2">
    <location>
        <begin position="482"/>
        <end position="496"/>
    </location>
</feature>
<dbReference type="InterPro" id="IPR011990">
    <property type="entry name" value="TPR-like_helical_dom_sf"/>
</dbReference>
<sequence>MNPRVLELIKNPKNIQSEDLHLLKEEIHAFPYIQNIRALHLYGVHLYDKESYQKELSLTAAYTTDKKILYQLINGVIQQSPKPEITEEKQASENAQKSARYSFNKEKVFPIKREESSEKEMKQEEGVSCILETSQSIEPIYVNGERNRILFEGEENFLDEEHTEKIDLESTLESGTLVTQKPVLQTVSEDIKEEEKEENTGEIFTPETIINEDEISSEPEEEEVEKEEEVSFHEVEAIAPELTIEEKTVQEHEEVEENVEEANAVSDKEEIADEPEAEISFHGTDSFMPDVKIQVNEDETIENTEISQPNVNKHEDEMRRLIEEVEKKMKEAKVVPLEEKEEPEVVADHEISFAETQNFHFWSTEKEEPAKEEPSQTAPVEEKEEISEPVEVPDTIEVIQEEEAVPEIQSGWKPMSLETNMPDSLIAKPGKISEPKIEASLQDETPEMVAETEGKSESVRAVEESENIMEVSDTEVVQTIEEAPELPEDDAPENAEDSAHTQVAKEEAPVMNVSFFGTDISSLRVSEGRREANEDSMKEETVQEVPVQKTVQPVVDSNVPGFINTWQSWLKIDRPEEVEKEKPEKKIKVIDNFIENNPKISQLKEESSYVVKEKNDDISHLMTETLANLYFEQKLYTKAIKAFEILIKKNPDKKGYFESKIKEIKDFRSKN</sequence>
<dbReference type="EMBL" id="QNUF01000003">
    <property type="protein sequence ID" value="REC77729.1"/>
    <property type="molecule type" value="Genomic_DNA"/>
</dbReference>
<evidence type="ECO:0000313" key="3">
    <source>
        <dbReference type="EMBL" id="REC77729.1"/>
    </source>
</evidence>
<accession>A0ABX9IPD9</accession>
<evidence type="ECO:0008006" key="5">
    <source>
        <dbReference type="Google" id="ProtNLM"/>
    </source>
</evidence>
<feature type="compositionally biased region" description="Basic and acidic residues" evidence="2">
    <location>
        <begin position="497"/>
        <end position="507"/>
    </location>
</feature>
<dbReference type="Proteomes" id="UP000256491">
    <property type="component" value="Unassembled WGS sequence"/>
</dbReference>
<feature type="region of interest" description="Disordered" evidence="2">
    <location>
        <begin position="330"/>
        <end position="352"/>
    </location>
</feature>
<evidence type="ECO:0000313" key="4">
    <source>
        <dbReference type="Proteomes" id="UP000256491"/>
    </source>
</evidence>
<evidence type="ECO:0000256" key="2">
    <source>
        <dbReference type="SAM" id="MobiDB-lite"/>
    </source>
</evidence>
<dbReference type="RefSeq" id="WP_115916927.1">
    <property type="nucleotide sequence ID" value="NZ_BJYH01000009.1"/>
</dbReference>
<comment type="caution">
    <text evidence="3">The sequence shown here is derived from an EMBL/GenBank/DDBJ whole genome shotgun (WGS) entry which is preliminary data.</text>
</comment>
<keyword evidence="4" id="KW-1185">Reference proteome</keyword>
<organism evidence="3 4">
    <name type="scientific">Chryseobacterium rhizosphaerae</name>
    <dbReference type="NCBI Taxonomy" id="395937"/>
    <lineage>
        <taxon>Bacteria</taxon>
        <taxon>Pseudomonadati</taxon>
        <taxon>Bacteroidota</taxon>
        <taxon>Flavobacteriia</taxon>
        <taxon>Flavobacteriales</taxon>
        <taxon>Weeksellaceae</taxon>
        <taxon>Chryseobacterium group</taxon>
        <taxon>Chryseobacterium</taxon>
    </lineage>
</organism>
<feature type="region of interest" description="Disordered" evidence="2">
    <location>
        <begin position="364"/>
        <end position="507"/>
    </location>
</feature>
<feature type="compositionally biased region" description="Basic and acidic residues" evidence="2">
    <location>
        <begin position="364"/>
        <end position="374"/>
    </location>
</feature>
<gene>
    <name evidence="3" type="ORF">DRF57_03395</name>
</gene>
<name>A0ABX9IPD9_9FLAO</name>
<feature type="region of interest" description="Disordered" evidence="2">
    <location>
        <begin position="212"/>
        <end position="244"/>
    </location>
</feature>
<proteinExistence type="predicted"/>
<feature type="compositionally biased region" description="Basic and acidic residues" evidence="2">
    <location>
        <begin position="452"/>
        <end position="463"/>
    </location>
</feature>
<evidence type="ECO:0000256" key="1">
    <source>
        <dbReference type="SAM" id="Coils"/>
    </source>
</evidence>
<feature type="coiled-coil region" evidence="1">
    <location>
        <begin position="245"/>
        <end position="272"/>
    </location>
</feature>
<reference evidence="3 4" key="1">
    <citation type="journal article" date="2010" name="Syst. Appl. Microbiol.">
        <title>Four new species of Chryseobacterium from the rhizosphere of coastal sand dune plants, Chryseobacterium elymi sp. nov., Chryseobacterium hagamense sp. nov., Chryseobacterium lathyri sp. nov. and Chryseobacterium rhizosphaerae sp. nov.</title>
        <authorList>
            <person name="Cho S.H."/>
            <person name="Lee K.S."/>
            <person name="Shin D.S."/>
            <person name="Han J.H."/>
            <person name="Park K.S."/>
            <person name="Lee C.H."/>
            <person name="Park K.H."/>
            <person name="Kim S.B."/>
        </authorList>
    </citation>
    <scope>NUCLEOTIDE SEQUENCE [LARGE SCALE GENOMIC DNA]</scope>
    <source>
        <strain evidence="3 4">KCTC 22548</strain>
    </source>
</reference>
<keyword evidence="1" id="KW-0175">Coiled coil</keyword>
<protein>
    <recommendedName>
        <fullName evidence="5">Tetratricopeptide repeat protein</fullName>
    </recommendedName>
</protein>